<keyword evidence="15" id="KW-1133">Transmembrane helix</keyword>
<evidence type="ECO:0000256" key="12">
    <source>
        <dbReference type="ARBA" id="ARBA00023139"/>
    </source>
</evidence>
<evidence type="ECO:0000256" key="5">
    <source>
        <dbReference type="ARBA" id="ARBA00022597"/>
    </source>
</evidence>
<evidence type="ECO:0000256" key="6">
    <source>
        <dbReference type="ARBA" id="ARBA00022692"/>
    </source>
</evidence>
<evidence type="ECO:0000259" key="16">
    <source>
        <dbReference type="Pfam" id="PF02563"/>
    </source>
</evidence>
<evidence type="ECO:0000313" key="19">
    <source>
        <dbReference type="Proteomes" id="UP000199452"/>
    </source>
</evidence>
<reference evidence="18 19" key="1">
    <citation type="submission" date="2016-09" db="EMBL/GenBank/DDBJ databases">
        <authorList>
            <person name="Capua I."/>
            <person name="De Benedictis P."/>
            <person name="Joannis T."/>
            <person name="Lombin L.H."/>
            <person name="Cattoli G."/>
        </authorList>
    </citation>
    <scope>NUCLEOTIDE SEQUENCE [LARGE SCALE GENOMIC DNA]</scope>
    <source>
        <strain evidence="18 19">A7P-90m</strain>
    </source>
</reference>
<comment type="subcellular location">
    <subcellularLocation>
        <location evidence="1">Cell outer membrane</location>
        <topology evidence="1">Multi-pass membrane protein</topology>
    </subcellularLocation>
</comment>
<keyword evidence="7" id="KW-0732">Signal</keyword>
<evidence type="ECO:0000256" key="15">
    <source>
        <dbReference type="SAM" id="Phobius"/>
    </source>
</evidence>
<dbReference type="AlphaFoldDB" id="A0A1G6N1R6"/>
<evidence type="ECO:0000256" key="1">
    <source>
        <dbReference type="ARBA" id="ARBA00004571"/>
    </source>
</evidence>
<keyword evidence="5" id="KW-0762">Sugar transport</keyword>
<evidence type="ECO:0000313" key="18">
    <source>
        <dbReference type="EMBL" id="SDC61065.1"/>
    </source>
</evidence>
<evidence type="ECO:0000256" key="7">
    <source>
        <dbReference type="ARBA" id="ARBA00022729"/>
    </source>
</evidence>
<evidence type="ECO:0000256" key="10">
    <source>
        <dbReference type="ARBA" id="ARBA00023114"/>
    </source>
</evidence>
<name>A0A1G6N1R6_9BACT</name>
<evidence type="ECO:0000259" key="17">
    <source>
        <dbReference type="Pfam" id="PF22461"/>
    </source>
</evidence>
<gene>
    <name evidence="18" type="ORF">SAMN05216323_103940</name>
</gene>
<keyword evidence="13" id="KW-0998">Cell outer membrane</keyword>
<dbReference type="InterPro" id="IPR054765">
    <property type="entry name" value="SLBB_dom"/>
</dbReference>
<dbReference type="Proteomes" id="UP000199452">
    <property type="component" value="Unassembled WGS sequence"/>
</dbReference>
<evidence type="ECO:0000256" key="13">
    <source>
        <dbReference type="ARBA" id="ARBA00023237"/>
    </source>
</evidence>
<evidence type="ECO:0000256" key="8">
    <source>
        <dbReference type="ARBA" id="ARBA00023047"/>
    </source>
</evidence>
<dbReference type="PANTHER" id="PTHR33619:SF3">
    <property type="entry name" value="POLYSACCHARIDE EXPORT PROTEIN GFCE-RELATED"/>
    <property type="match status" value="1"/>
</dbReference>
<dbReference type="GO" id="GO:0006811">
    <property type="term" value="P:monoatomic ion transport"/>
    <property type="evidence" value="ECO:0007669"/>
    <property type="project" value="UniProtKB-KW"/>
</dbReference>
<dbReference type="GO" id="GO:0015288">
    <property type="term" value="F:porin activity"/>
    <property type="evidence" value="ECO:0007669"/>
    <property type="project" value="UniProtKB-KW"/>
</dbReference>
<keyword evidence="14" id="KW-0449">Lipoprotein</keyword>
<keyword evidence="3" id="KW-0813">Transport</keyword>
<dbReference type="STRING" id="1640674.SAMN05216323_103940"/>
<accession>A0A1G6N1R6</accession>
<feature type="domain" description="SLBB" evidence="17">
    <location>
        <begin position="57"/>
        <end position="136"/>
    </location>
</feature>
<dbReference type="OrthoDB" id="662756at2"/>
<dbReference type="GO" id="GO:0015159">
    <property type="term" value="F:polysaccharide transmembrane transporter activity"/>
    <property type="evidence" value="ECO:0007669"/>
    <property type="project" value="InterPro"/>
</dbReference>
<keyword evidence="19" id="KW-1185">Reference proteome</keyword>
<evidence type="ECO:0000256" key="14">
    <source>
        <dbReference type="ARBA" id="ARBA00023288"/>
    </source>
</evidence>
<sequence>MFLNSFTVDEEGYIHISFINKLLVEGLTLEEAKNQIQKTLNEYFKETTVVLKLVNFKVTVLGEVNSPGSFTIDKEQINLFQALGLAGGMKNFGNGKKVTLVRQTDSGSEVIPLDLTDRNILASDYYYLMPNDMIYIEPLKAKSNIDGSNFTAIAFSSATTILLIVSILLR</sequence>
<evidence type="ECO:0000256" key="11">
    <source>
        <dbReference type="ARBA" id="ARBA00023136"/>
    </source>
</evidence>
<dbReference type="Gene3D" id="3.10.560.10">
    <property type="entry name" value="Outer membrane lipoprotein wza domain like"/>
    <property type="match status" value="1"/>
</dbReference>
<feature type="domain" description="Polysaccharide export protein N-terminal" evidence="16">
    <location>
        <begin position="5"/>
        <end position="52"/>
    </location>
</feature>
<proteinExistence type="inferred from homology"/>
<evidence type="ECO:0000256" key="9">
    <source>
        <dbReference type="ARBA" id="ARBA00023065"/>
    </source>
</evidence>
<dbReference type="InterPro" id="IPR003715">
    <property type="entry name" value="Poly_export_N"/>
</dbReference>
<keyword evidence="12" id="KW-0564">Palmitate</keyword>
<evidence type="ECO:0000256" key="2">
    <source>
        <dbReference type="ARBA" id="ARBA00009450"/>
    </source>
</evidence>
<keyword evidence="6 15" id="KW-0812">Transmembrane</keyword>
<feature type="transmembrane region" description="Helical" evidence="15">
    <location>
        <begin position="150"/>
        <end position="169"/>
    </location>
</feature>
<dbReference type="GO" id="GO:0009279">
    <property type="term" value="C:cell outer membrane"/>
    <property type="evidence" value="ECO:0007669"/>
    <property type="project" value="UniProtKB-SubCell"/>
</dbReference>
<keyword evidence="9" id="KW-0406">Ion transport</keyword>
<organism evidence="18 19">
    <name type="scientific">Williamwhitmania taraxaci</name>
    <dbReference type="NCBI Taxonomy" id="1640674"/>
    <lineage>
        <taxon>Bacteria</taxon>
        <taxon>Pseudomonadati</taxon>
        <taxon>Bacteroidota</taxon>
        <taxon>Bacteroidia</taxon>
        <taxon>Bacteroidales</taxon>
        <taxon>Williamwhitmaniaceae</taxon>
        <taxon>Williamwhitmania</taxon>
    </lineage>
</organism>
<dbReference type="EMBL" id="FMYP01000039">
    <property type="protein sequence ID" value="SDC61065.1"/>
    <property type="molecule type" value="Genomic_DNA"/>
</dbReference>
<keyword evidence="8" id="KW-0625">Polysaccharide transport</keyword>
<dbReference type="InterPro" id="IPR049712">
    <property type="entry name" value="Poly_export"/>
</dbReference>
<evidence type="ECO:0000256" key="4">
    <source>
        <dbReference type="ARBA" id="ARBA00022452"/>
    </source>
</evidence>
<protein>
    <submittedName>
        <fullName evidence="18">Polysaccharide export outer membrane protein</fullName>
    </submittedName>
</protein>
<dbReference type="Pfam" id="PF02563">
    <property type="entry name" value="Poly_export"/>
    <property type="match status" value="1"/>
</dbReference>
<keyword evidence="4" id="KW-1134">Transmembrane beta strand</keyword>
<evidence type="ECO:0000256" key="3">
    <source>
        <dbReference type="ARBA" id="ARBA00022448"/>
    </source>
</evidence>
<dbReference type="GO" id="GO:0046930">
    <property type="term" value="C:pore complex"/>
    <property type="evidence" value="ECO:0007669"/>
    <property type="project" value="UniProtKB-KW"/>
</dbReference>
<keyword evidence="10" id="KW-0626">Porin</keyword>
<comment type="similarity">
    <text evidence="2">Belongs to the BexD/CtrA/VexA family.</text>
</comment>
<dbReference type="PANTHER" id="PTHR33619">
    <property type="entry name" value="POLYSACCHARIDE EXPORT PROTEIN GFCE-RELATED"/>
    <property type="match status" value="1"/>
</dbReference>
<keyword evidence="11 15" id="KW-0472">Membrane</keyword>
<dbReference type="Pfam" id="PF22461">
    <property type="entry name" value="SLBB_2"/>
    <property type="match status" value="1"/>
</dbReference>